<proteinExistence type="predicted"/>
<feature type="domain" description="Fungal lipase-type" evidence="2">
    <location>
        <begin position="193"/>
        <end position="324"/>
    </location>
</feature>
<dbReference type="InterPro" id="IPR029058">
    <property type="entry name" value="AB_hydrolase_fold"/>
</dbReference>
<keyword evidence="4" id="KW-1185">Reference proteome</keyword>
<dbReference type="InterPro" id="IPR002921">
    <property type="entry name" value="Fungal_lipase-type"/>
</dbReference>
<dbReference type="PROSITE" id="PS51257">
    <property type="entry name" value="PROKAR_LIPOPROTEIN"/>
    <property type="match status" value="1"/>
</dbReference>
<dbReference type="EMBL" id="PPEK01000001">
    <property type="protein sequence ID" value="PNV68584.1"/>
    <property type="molecule type" value="Genomic_DNA"/>
</dbReference>
<dbReference type="GO" id="GO:0006629">
    <property type="term" value="P:lipid metabolic process"/>
    <property type="evidence" value="ECO:0007669"/>
    <property type="project" value="InterPro"/>
</dbReference>
<dbReference type="OrthoDB" id="3171076at2"/>
<reference evidence="4" key="1">
    <citation type="submission" date="2018-01" db="EMBL/GenBank/DDBJ databases">
        <title>Rubneribacter badeniensis gen. nov., sp. nov., and Colonibacter rubneri, gen. nov., sp. nov., WGS of new members of the Eggerthellaceae.</title>
        <authorList>
            <person name="Danylec N."/>
            <person name="Stoll D.A."/>
            <person name="Doetsch A."/>
            <person name="Kulling S.E."/>
            <person name="Huch M."/>
        </authorList>
    </citation>
    <scope>NUCLEOTIDE SEQUENCE [LARGE SCALE GENOMIC DNA]</scope>
    <source>
        <strain evidence="4">ResAG-96</strain>
    </source>
</reference>
<evidence type="ECO:0000313" key="4">
    <source>
        <dbReference type="Proteomes" id="UP000236197"/>
    </source>
</evidence>
<evidence type="ECO:0000313" key="3">
    <source>
        <dbReference type="EMBL" id="PNV68584.1"/>
    </source>
</evidence>
<dbReference type="Gene3D" id="3.40.50.1820">
    <property type="entry name" value="alpha/beta hydrolase"/>
    <property type="match status" value="1"/>
</dbReference>
<keyword evidence="1" id="KW-0812">Transmembrane</keyword>
<comment type="caution">
    <text evidence="3">The sequence shown here is derived from an EMBL/GenBank/DDBJ whole genome shotgun (WGS) entry which is preliminary data.</text>
</comment>
<dbReference type="AlphaFoldDB" id="A0A2K2UE67"/>
<evidence type="ECO:0000259" key="2">
    <source>
        <dbReference type="Pfam" id="PF01764"/>
    </source>
</evidence>
<dbReference type="RefSeq" id="WP_103263911.1">
    <property type="nucleotide sequence ID" value="NZ_CABMLE010000001.1"/>
</dbReference>
<name>A0A2K2UE67_9ACTN</name>
<organism evidence="3 4">
    <name type="scientific">Enteroscipio rubneri</name>
    <dbReference type="NCBI Taxonomy" id="2070686"/>
    <lineage>
        <taxon>Bacteria</taxon>
        <taxon>Bacillati</taxon>
        <taxon>Actinomycetota</taxon>
        <taxon>Coriobacteriia</taxon>
        <taxon>Eggerthellales</taxon>
        <taxon>Eggerthellaceae</taxon>
        <taxon>Enteroscipio</taxon>
    </lineage>
</organism>
<evidence type="ECO:0000256" key="1">
    <source>
        <dbReference type="SAM" id="Phobius"/>
    </source>
</evidence>
<dbReference type="InterPro" id="IPR051218">
    <property type="entry name" value="Sec_MonoDiacylglyc_Lipase"/>
</dbReference>
<gene>
    <name evidence="3" type="ORF">C2L71_00945</name>
</gene>
<dbReference type="PANTHER" id="PTHR45856:SF11">
    <property type="entry name" value="FUNGAL LIPASE-LIKE DOMAIN-CONTAINING PROTEIN"/>
    <property type="match status" value="1"/>
</dbReference>
<keyword evidence="1" id="KW-1133">Transmembrane helix</keyword>
<dbReference type="PANTHER" id="PTHR45856">
    <property type="entry name" value="ALPHA/BETA-HYDROLASES SUPERFAMILY PROTEIN"/>
    <property type="match status" value="1"/>
</dbReference>
<feature type="transmembrane region" description="Helical" evidence="1">
    <location>
        <begin position="12"/>
        <end position="34"/>
    </location>
</feature>
<keyword evidence="1" id="KW-0472">Membrane</keyword>
<dbReference type="Proteomes" id="UP000236197">
    <property type="component" value="Unassembled WGS sequence"/>
</dbReference>
<dbReference type="SUPFAM" id="SSF53474">
    <property type="entry name" value="alpha/beta-Hydrolases"/>
    <property type="match status" value="1"/>
</dbReference>
<dbReference type="CDD" id="cd00519">
    <property type="entry name" value="Lipase_3"/>
    <property type="match status" value="1"/>
</dbReference>
<sequence>MHTNPVRRCLSVLGSLLACFLIMSLIMVQVRYLGYESGLIGMPRAEAVGMNSAPASSRSTITAEYCSEVVSASDPTNPAGRTSTQLTFDDAWFYRDSRVYQHDLATACAVLSAVCNSESQYYSGVPRSVPYAEQTLGLLGFENVRTESYALRSSIPDEVSSLLLGSSDVAAYALASKHLASDGDGQPITLVFVGIRGTYGAEWLSNFNVLGQSAQSPDHRGFKAAEEEVAQAVRSYVQESGLDPAHTRILITGHSRGGAIANLLAADLDDPDEGEPTLAPSTGIFAYTFAAPCVTRADNRHDAAFGNIFNVANEADIVTQLPLASWGYDRYGTTIELPHTASAGFDGFYAAAQVAYRQNTGFALSNDPGALAALHSFGSNASDHVPRAEDLTSPIGVLGVAQSLVGLDLSSALGAHYPDTYIAWMQALDSDLPAA</sequence>
<protein>
    <submittedName>
        <fullName evidence="3">Lipase</fullName>
    </submittedName>
</protein>
<accession>A0A2K2UE67</accession>
<dbReference type="Pfam" id="PF01764">
    <property type="entry name" value="Lipase_3"/>
    <property type="match status" value="1"/>
</dbReference>